<dbReference type="EMBL" id="CM001221">
    <property type="protein sequence ID" value="AES94771.1"/>
    <property type="molecule type" value="Genomic_DNA"/>
</dbReference>
<accession>G7K9C8</accession>
<protein>
    <submittedName>
        <fullName evidence="1 2">Uncharacterized protein</fullName>
    </submittedName>
</protein>
<reference evidence="2" key="3">
    <citation type="submission" date="2015-04" db="UniProtKB">
        <authorList>
            <consortium name="EnsemblPlants"/>
        </authorList>
    </citation>
    <scope>IDENTIFICATION</scope>
    <source>
        <strain evidence="2">cv. Jemalong A17</strain>
    </source>
</reference>
<dbReference type="PaxDb" id="3880-AES94771"/>
<evidence type="ECO:0000313" key="3">
    <source>
        <dbReference type="Proteomes" id="UP000002051"/>
    </source>
</evidence>
<keyword evidence="3" id="KW-1185">Reference proteome</keyword>
<dbReference type="EnsemblPlants" id="AES94771">
    <property type="protein sequence ID" value="AES94771"/>
    <property type="gene ID" value="MTR_5g018140"/>
</dbReference>
<dbReference type="HOGENOM" id="CLU_2743830_0_0_1"/>
<reference evidence="1 3" key="1">
    <citation type="journal article" date="2011" name="Nature">
        <title>The Medicago genome provides insight into the evolution of rhizobial symbioses.</title>
        <authorList>
            <person name="Young N.D."/>
            <person name="Debelle F."/>
            <person name="Oldroyd G.E."/>
            <person name="Geurts R."/>
            <person name="Cannon S.B."/>
            <person name="Udvardi M.K."/>
            <person name="Benedito V.A."/>
            <person name="Mayer K.F."/>
            <person name="Gouzy J."/>
            <person name="Schoof H."/>
            <person name="Van de Peer Y."/>
            <person name="Proost S."/>
            <person name="Cook D.R."/>
            <person name="Meyers B.C."/>
            <person name="Spannagl M."/>
            <person name="Cheung F."/>
            <person name="De Mita S."/>
            <person name="Krishnakumar V."/>
            <person name="Gundlach H."/>
            <person name="Zhou S."/>
            <person name="Mudge J."/>
            <person name="Bharti A.K."/>
            <person name="Murray J.D."/>
            <person name="Naoumkina M.A."/>
            <person name="Rosen B."/>
            <person name="Silverstein K.A."/>
            <person name="Tang H."/>
            <person name="Rombauts S."/>
            <person name="Zhao P.X."/>
            <person name="Zhou P."/>
            <person name="Barbe V."/>
            <person name="Bardou P."/>
            <person name="Bechner M."/>
            <person name="Bellec A."/>
            <person name="Berger A."/>
            <person name="Berges H."/>
            <person name="Bidwell S."/>
            <person name="Bisseling T."/>
            <person name="Choisne N."/>
            <person name="Couloux A."/>
            <person name="Denny R."/>
            <person name="Deshpande S."/>
            <person name="Dai X."/>
            <person name="Doyle J.J."/>
            <person name="Dudez A.M."/>
            <person name="Farmer A.D."/>
            <person name="Fouteau S."/>
            <person name="Franken C."/>
            <person name="Gibelin C."/>
            <person name="Gish J."/>
            <person name="Goldstein S."/>
            <person name="Gonzalez A.J."/>
            <person name="Green P.J."/>
            <person name="Hallab A."/>
            <person name="Hartog M."/>
            <person name="Hua A."/>
            <person name="Humphray S.J."/>
            <person name="Jeong D.H."/>
            <person name="Jing Y."/>
            <person name="Jocker A."/>
            <person name="Kenton S.M."/>
            <person name="Kim D.J."/>
            <person name="Klee K."/>
            <person name="Lai H."/>
            <person name="Lang C."/>
            <person name="Lin S."/>
            <person name="Macmil S.L."/>
            <person name="Magdelenat G."/>
            <person name="Matthews L."/>
            <person name="McCorrison J."/>
            <person name="Monaghan E.L."/>
            <person name="Mun J.H."/>
            <person name="Najar F.Z."/>
            <person name="Nicholson C."/>
            <person name="Noirot C."/>
            <person name="O'Bleness M."/>
            <person name="Paule C.R."/>
            <person name="Poulain J."/>
            <person name="Prion F."/>
            <person name="Qin B."/>
            <person name="Qu C."/>
            <person name="Retzel E.F."/>
            <person name="Riddle C."/>
            <person name="Sallet E."/>
            <person name="Samain S."/>
            <person name="Samson N."/>
            <person name="Sanders I."/>
            <person name="Saurat O."/>
            <person name="Scarpelli C."/>
            <person name="Schiex T."/>
            <person name="Segurens B."/>
            <person name="Severin A.J."/>
            <person name="Sherrier D.J."/>
            <person name="Shi R."/>
            <person name="Sims S."/>
            <person name="Singer S.R."/>
            <person name="Sinharoy S."/>
            <person name="Sterck L."/>
            <person name="Viollet A."/>
            <person name="Wang B.B."/>
            <person name="Wang K."/>
            <person name="Wang M."/>
            <person name="Wang X."/>
            <person name="Warfsmann J."/>
            <person name="Weissenbach J."/>
            <person name="White D.D."/>
            <person name="White J.D."/>
            <person name="Wiley G.B."/>
            <person name="Wincker P."/>
            <person name="Xing Y."/>
            <person name="Yang L."/>
            <person name="Yao Z."/>
            <person name="Ying F."/>
            <person name="Zhai J."/>
            <person name="Zhou L."/>
            <person name="Zuber A."/>
            <person name="Denarie J."/>
            <person name="Dixon R.A."/>
            <person name="May G.D."/>
            <person name="Schwartz D.C."/>
            <person name="Rogers J."/>
            <person name="Quetier F."/>
            <person name="Town C.D."/>
            <person name="Roe B.A."/>
        </authorList>
    </citation>
    <scope>NUCLEOTIDE SEQUENCE [LARGE SCALE GENOMIC DNA]</scope>
    <source>
        <strain evidence="1">A17</strain>
        <strain evidence="2 3">cv. Jemalong A17</strain>
    </source>
</reference>
<organism evidence="1 3">
    <name type="scientific">Medicago truncatula</name>
    <name type="common">Barrel medic</name>
    <name type="synonym">Medicago tribuloides</name>
    <dbReference type="NCBI Taxonomy" id="3880"/>
    <lineage>
        <taxon>Eukaryota</taxon>
        <taxon>Viridiplantae</taxon>
        <taxon>Streptophyta</taxon>
        <taxon>Embryophyta</taxon>
        <taxon>Tracheophyta</taxon>
        <taxon>Spermatophyta</taxon>
        <taxon>Magnoliopsida</taxon>
        <taxon>eudicotyledons</taxon>
        <taxon>Gunneridae</taxon>
        <taxon>Pentapetalae</taxon>
        <taxon>rosids</taxon>
        <taxon>fabids</taxon>
        <taxon>Fabales</taxon>
        <taxon>Fabaceae</taxon>
        <taxon>Papilionoideae</taxon>
        <taxon>50 kb inversion clade</taxon>
        <taxon>NPAAA clade</taxon>
        <taxon>Hologalegina</taxon>
        <taxon>IRL clade</taxon>
        <taxon>Trifolieae</taxon>
        <taxon>Medicago</taxon>
    </lineage>
</organism>
<gene>
    <name evidence="1" type="ordered locus">MTR_5g018140</name>
</gene>
<dbReference type="Proteomes" id="UP000002051">
    <property type="component" value="Chromosome 5"/>
</dbReference>
<reference evidence="1 3" key="2">
    <citation type="journal article" date="2014" name="BMC Genomics">
        <title>An improved genome release (version Mt4.0) for the model legume Medicago truncatula.</title>
        <authorList>
            <person name="Tang H."/>
            <person name="Krishnakumar V."/>
            <person name="Bidwell S."/>
            <person name="Rosen B."/>
            <person name="Chan A."/>
            <person name="Zhou S."/>
            <person name="Gentzbittel L."/>
            <person name="Childs K.L."/>
            <person name="Yandell M."/>
            <person name="Gundlach H."/>
            <person name="Mayer K.F."/>
            <person name="Schwartz D.C."/>
            <person name="Town C.D."/>
        </authorList>
    </citation>
    <scope>GENOME REANNOTATION</scope>
    <source>
        <strain evidence="2 3">cv. Jemalong A17</strain>
    </source>
</reference>
<name>G7K9C8_MEDTR</name>
<dbReference type="AlphaFoldDB" id="G7K9C8"/>
<proteinExistence type="predicted"/>
<evidence type="ECO:0000313" key="1">
    <source>
        <dbReference type="EMBL" id="AES94771.1"/>
    </source>
</evidence>
<evidence type="ECO:0000313" key="2">
    <source>
        <dbReference type="EnsemblPlants" id="AES94771"/>
    </source>
</evidence>
<sequence length="71" mass="8049">MYSFIAGMLVKQRQLKVSARILSISTDDKFSSDWCDMQADEAEVLVLNLRSDKLLLLLSLTDVPWNGEKCV</sequence>